<keyword evidence="1" id="KW-0175">Coiled coil</keyword>
<feature type="region of interest" description="Disordered" evidence="2">
    <location>
        <begin position="1"/>
        <end position="201"/>
    </location>
</feature>
<reference evidence="3" key="1">
    <citation type="submission" date="2020-05" db="UniProtKB">
        <authorList>
            <consortium name="EnsemblMetazoa"/>
        </authorList>
    </citation>
    <scope>IDENTIFICATION</scope>
    <source>
        <strain evidence="3">Jacobina</strain>
    </source>
</reference>
<dbReference type="EMBL" id="AJWK01028488">
    <property type="status" value="NOT_ANNOTATED_CDS"/>
    <property type="molecule type" value="Genomic_DNA"/>
</dbReference>
<sequence length="581" mass="64080">MPPLYFSRAANRSNVPPPSQRTRTTSVSNGPNGGSVGCSGGSGGSSVELYRPPPLRKAMLQQTPSDEDCGDKNTAEESFVAGRHITAHSRSAIASDKGTNTEHLVPQKSDHTKNPETSAIANQNRSTPRQRERRPDRAVYIPRARRSQTTPPSTSSCANPALAAAAEPQPNVSQQAKQESQQSCNKSVISPQSPTDTTSNCSKENCDVIHDAAAGNLAPLGHLEQQKCQDVCPCNGEECLCGDVKKYPNATDCDSEPKTCTELVAGEEIREGDAKEVKTITDNEVNMSRRSRVVVDKGDKSQGGGKKSLRIEDDLVNESVTETKEDKEEREFRRASQEINRSNRRIIKQTFNSSILEIADPQKGEEKTKEESESAKSRTIDPENDDWDAMYDDNGDCLDPNLLKELTSAVGKVKIDTPKTDYRLYQSKQDILSEEEFPHVLEVSNFPVEFKTQDLIMIFSAYKESGFEIKWVDDTHALAVFSSSKIAAEILATSHPFVSLKPLAEATAESRSKAKKCSNSLQPYRPRPETCAALARRLVTGALGVRLKTTREELENERRVLQAAKERKLLAAKQRDEVWDS</sequence>
<feature type="compositionally biased region" description="Basic and acidic residues" evidence="2">
    <location>
        <begin position="360"/>
        <end position="381"/>
    </location>
</feature>
<keyword evidence="4" id="KW-1185">Reference proteome</keyword>
<protein>
    <recommendedName>
        <fullName evidence="5">R3H domain-containing protein</fullName>
    </recommendedName>
</protein>
<feature type="compositionally biased region" description="Polar residues" evidence="2">
    <location>
        <begin position="115"/>
        <end position="127"/>
    </location>
</feature>
<feature type="region of interest" description="Disordered" evidence="2">
    <location>
        <begin position="294"/>
        <end position="314"/>
    </location>
</feature>
<evidence type="ECO:0000313" key="3">
    <source>
        <dbReference type="EnsemblMetazoa" id="LLOJ008414-PA"/>
    </source>
</evidence>
<evidence type="ECO:0008006" key="5">
    <source>
        <dbReference type="Google" id="ProtNLM"/>
    </source>
</evidence>
<dbReference type="Proteomes" id="UP000092461">
    <property type="component" value="Unassembled WGS sequence"/>
</dbReference>
<dbReference type="Gene3D" id="3.30.70.330">
    <property type="match status" value="1"/>
</dbReference>
<dbReference type="EnsemblMetazoa" id="LLOJ008414-RA">
    <property type="protein sequence ID" value="LLOJ008414-PA"/>
    <property type="gene ID" value="LLOJ008414"/>
</dbReference>
<feature type="compositionally biased region" description="Low complexity" evidence="2">
    <location>
        <begin position="147"/>
        <end position="166"/>
    </location>
</feature>
<evidence type="ECO:0000313" key="4">
    <source>
        <dbReference type="Proteomes" id="UP000092461"/>
    </source>
</evidence>
<dbReference type="InterPro" id="IPR035979">
    <property type="entry name" value="RBD_domain_sf"/>
</dbReference>
<feature type="compositionally biased region" description="Polar residues" evidence="2">
    <location>
        <begin position="170"/>
        <end position="201"/>
    </location>
</feature>
<dbReference type="PANTHER" id="PTHR21678">
    <property type="entry name" value="GROWTH INHIBITION AND DIFFERENTIATION RELATED PROTEIN 88"/>
    <property type="match status" value="1"/>
</dbReference>
<dbReference type="SUPFAM" id="SSF54928">
    <property type="entry name" value="RNA-binding domain, RBD"/>
    <property type="match status" value="1"/>
</dbReference>
<dbReference type="GO" id="GO:0003676">
    <property type="term" value="F:nucleic acid binding"/>
    <property type="evidence" value="ECO:0007669"/>
    <property type="project" value="InterPro"/>
</dbReference>
<organism evidence="3 4">
    <name type="scientific">Lutzomyia longipalpis</name>
    <name type="common">Sand fly</name>
    <dbReference type="NCBI Taxonomy" id="7200"/>
    <lineage>
        <taxon>Eukaryota</taxon>
        <taxon>Metazoa</taxon>
        <taxon>Ecdysozoa</taxon>
        <taxon>Arthropoda</taxon>
        <taxon>Hexapoda</taxon>
        <taxon>Insecta</taxon>
        <taxon>Pterygota</taxon>
        <taxon>Neoptera</taxon>
        <taxon>Endopterygota</taxon>
        <taxon>Diptera</taxon>
        <taxon>Nematocera</taxon>
        <taxon>Psychodoidea</taxon>
        <taxon>Psychodidae</taxon>
        <taxon>Lutzomyia</taxon>
        <taxon>Lutzomyia</taxon>
    </lineage>
</organism>
<dbReference type="VEuPathDB" id="VectorBase:LLONM1_007411"/>
<name>A0A1B0GK80_LUTLO</name>
<dbReference type="VEuPathDB" id="VectorBase:LLOJ008414"/>
<dbReference type="InterPro" id="IPR012677">
    <property type="entry name" value="Nucleotide-bd_a/b_plait_sf"/>
</dbReference>
<feature type="region of interest" description="Disordered" evidence="2">
    <location>
        <begin position="358"/>
        <end position="387"/>
    </location>
</feature>
<dbReference type="PANTHER" id="PTHR21678:SF0">
    <property type="entry name" value="C3H1-TYPE DOMAIN-CONTAINING PROTEIN"/>
    <property type="match status" value="1"/>
</dbReference>
<proteinExistence type="predicted"/>
<feature type="coiled-coil region" evidence="1">
    <location>
        <begin position="544"/>
        <end position="571"/>
    </location>
</feature>
<feature type="compositionally biased region" description="Polar residues" evidence="2">
    <location>
        <begin position="10"/>
        <end position="25"/>
    </location>
</feature>
<accession>A0A1B0GK80</accession>
<evidence type="ECO:0000256" key="2">
    <source>
        <dbReference type="SAM" id="MobiDB-lite"/>
    </source>
</evidence>
<evidence type="ECO:0000256" key="1">
    <source>
        <dbReference type="SAM" id="Coils"/>
    </source>
</evidence>
<dbReference type="AlphaFoldDB" id="A0A1B0GK80"/>
<dbReference type="InterPro" id="IPR039884">
    <property type="entry name" value="R3HC1/R3HCL"/>
</dbReference>
<feature type="compositionally biased region" description="Gly residues" evidence="2">
    <location>
        <begin position="31"/>
        <end position="44"/>
    </location>
</feature>